<name>X0YI58_9ZZZZ</name>
<accession>X0YI58</accession>
<evidence type="ECO:0000259" key="1">
    <source>
        <dbReference type="Pfam" id="PF25275"/>
    </source>
</evidence>
<sequence>TRATNAPYEVFNGATSLETVPVGQQAAPDDFTDQGAVWETLGTFTITGGTLLVELSDNANGMVVADAVRIERVGDVPPIIDNGETGFGASGAWVPYAALGFENDLHYNWAGDGSDVASWSFTVTPGQYQVAATWAEHTNRATNAPYEVFNGATS</sequence>
<feature type="non-terminal residue" evidence="2">
    <location>
        <position position="154"/>
    </location>
</feature>
<protein>
    <recommendedName>
        <fullName evidence="1">Golvesin/Xly CBD-like domain-containing protein</fullName>
    </recommendedName>
</protein>
<comment type="caution">
    <text evidence="2">The sequence shown here is derived from an EMBL/GenBank/DDBJ whole genome shotgun (WGS) entry which is preliminary data.</text>
</comment>
<dbReference type="AlphaFoldDB" id="X0YI58"/>
<reference evidence="2" key="1">
    <citation type="journal article" date="2014" name="Front. Microbiol.">
        <title>High frequency of phylogenetically diverse reductive dehalogenase-homologous genes in deep subseafloor sedimentary metagenomes.</title>
        <authorList>
            <person name="Kawai M."/>
            <person name="Futagami T."/>
            <person name="Toyoda A."/>
            <person name="Takaki Y."/>
            <person name="Nishi S."/>
            <person name="Hori S."/>
            <person name="Arai W."/>
            <person name="Tsubouchi T."/>
            <person name="Morono Y."/>
            <person name="Uchiyama I."/>
            <person name="Ito T."/>
            <person name="Fujiyama A."/>
            <person name="Inagaki F."/>
            <person name="Takami H."/>
        </authorList>
    </citation>
    <scope>NUCLEOTIDE SEQUENCE</scope>
    <source>
        <strain evidence="2">Expedition CK06-06</strain>
    </source>
</reference>
<gene>
    <name evidence="2" type="ORF">S01H1_83817</name>
</gene>
<feature type="non-terminal residue" evidence="2">
    <location>
        <position position="1"/>
    </location>
</feature>
<feature type="domain" description="Golvesin/Xly CBD-like" evidence="1">
    <location>
        <begin position="2"/>
        <end position="72"/>
    </location>
</feature>
<evidence type="ECO:0000313" key="2">
    <source>
        <dbReference type="EMBL" id="GAG48283.1"/>
    </source>
</evidence>
<organism evidence="2">
    <name type="scientific">marine sediment metagenome</name>
    <dbReference type="NCBI Taxonomy" id="412755"/>
    <lineage>
        <taxon>unclassified sequences</taxon>
        <taxon>metagenomes</taxon>
        <taxon>ecological metagenomes</taxon>
    </lineage>
</organism>
<proteinExistence type="predicted"/>
<feature type="domain" description="Golvesin/Xly CBD-like" evidence="1">
    <location>
        <begin position="79"/>
        <end position="150"/>
    </location>
</feature>
<dbReference type="InterPro" id="IPR033803">
    <property type="entry name" value="CBD-like_Golvesin-Xly"/>
</dbReference>
<dbReference type="EMBL" id="BARS01057062">
    <property type="protein sequence ID" value="GAG48283.1"/>
    <property type="molecule type" value="Genomic_DNA"/>
</dbReference>
<dbReference type="Pfam" id="PF25275">
    <property type="entry name" value="Golvesin_C"/>
    <property type="match status" value="2"/>
</dbReference>